<dbReference type="OrthoDB" id="653003at2"/>
<keyword evidence="1" id="KW-1133">Transmembrane helix</keyword>
<protein>
    <submittedName>
        <fullName evidence="2">Uncharacterized protein</fullName>
    </submittedName>
</protein>
<dbReference type="RefSeq" id="WP_039605667.1">
    <property type="nucleotide sequence ID" value="NZ_FMUP01000008.1"/>
</dbReference>
<keyword evidence="1" id="KW-0812">Transmembrane</keyword>
<dbReference type="AlphaFoldDB" id="A0A0B3BYN1"/>
<accession>A0A0B3BYN1</accession>
<feature type="transmembrane region" description="Helical" evidence="1">
    <location>
        <begin position="103"/>
        <end position="125"/>
    </location>
</feature>
<organism evidence="2 3">
    <name type="scientific">Pseudomonas flexibilis</name>
    <dbReference type="NCBI Taxonomy" id="706570"/>
    <lineage>
        <taxon>Bacteria</taxon>
        <taxon>Pseudomonadati</taxon>
        <taxon>Pseudomonadota</taxon>
        <taxon>Gammaproteobacteria</taxon>
        <taxon>Pseudomonadales</taxon>
        <taxon>Pseudomonadaceae</taxon>
        <taxon>Pseudomonas</taxon>
    </lineage>
</organism>
<feature type="transmembrane region" description="Helical" evidence="1">
    <location>
        <begin position="131"/>
        <end position="149"/>
    </location>
</feature>
<comment type="caution">
    <text evidence="2">The sequence shown here is derived from an EMBL/GenBank/DDBJ whole genome shotgun (WGS) entry which is preliminary data.</text>
</comment>
<evidence type="ECO:0000256" key="1">
    <source>
        <dbReference type="SAM" id="Phobius"/>
    </source>
</evidence>
<reference evidence="2 3" key="1">
    <citation type="submission" date="2014-11" db="EMBL/GenBank/DDBJ databases">
        <title>Genome sequence of Pseudomonas tuomuerensis JCM 14085.</title>
        <authorList>
            <person name="Shin S.-K."/>
            <person name="Yi H."/>
        </authorList>
    </citation>
    <scope>NUCLEOTIDE SEQUENCE [LARGE SCALE GENOMIC DNA]</scope>
    <source>
        <strain evidence="2 3">JCM 14085</strain>
    </source>
</reference>
<sequence length="202" mass="23500">MNTPYRREGDTWQIDLRLDRLQQLADTRDPSPFSRRDLAPDAERYILDACRELPAHEPLALNLWLPSHELSAETAERARHTVCFHFAWQAENSQRRLREHLRMAHRTTLLGLCFMAVCMLLYNLIGVLDNLLAQTLAEGLMVIGWVALWRPVEMYLYDWWPLRRESRLLERLSRMPVSLRSLPDDPRGLAIASADAQELPAC</sequence>
<keyword evidence="3" id="KW-1185">Reference proteome</keyword>
<gene>
    <name evidence="2" type="ORF">PT85_00675</name>
</gene>
<dbReference type="Proteomes" id="UP000030980">
    <property type="component" value="Unassembled WGS sequence"/>
</dbReference>
<name>A0A0B3BYN1_9PSED</name>
<proteinExistence type="predicted"/>
<dbReference type="EMBL" id="JTAK01000001">
    <property type="protein sequence ID" value="KHO66136.1"/>
    <property type="molecule type" value="Genomic_DNA"/>
</dbReference>
<evidence type="ECO:0000313" key="3">
    <source>
        <dbReference type="Proteomes" id="UP000030980"/>
    </source>
</evidence>
<keyword evidence="1" id="KW-0472">Membrane</keyword>
<dbReference type="STRING" id="706570.PT85_00675"/>
<evidence type="ECO:0000313" key="2">
    <source>
        <dbReference type="EMBL" id="KHO66136.1"/>
    </source>
</evidence>